<feature type="compositionally biased region" description="Basic and acidic residues" evidence="1">
    <location>
        <begin position="304"/>
        <end position="320"/>
    </location>
</feature>
<feature type="chain" id="PRO_5027715642" description="Extracellular membrane protein CFEM domain-containing protein" evidence="2">
    <location>
        <begin position="21"/>
        <end position="436"/>
    </location>
</feature>
<evidence type="ECO:0000256" key="1">
    <source>
        <dbReference type="SAM" id="MobiDB-lite"/>
    </source>
</evidence>
<feature type="compositionally biased region" description="Acidic residues" evidence="1">
    <location>
        <begin position="219"/>
        <end position="229"/>
    </location>
</feature>
<evidence type="ECO:0008006" key="5">
    <source>
        <dbReference type="Google" id="ProtNLM"/>
    </source>
</evidence>
<accession>A0A6P8AZ48</accession>
<feature type="region of interest" description="Disordered" evidence="1">
    <location>
        <begin position="174"/>
        <end position="436"/>
    </location>
</feature>
<dbReference type="Proteomes" id="UP000515153">
    <property type="component" value="Chromosome VII"/>
</dbReference>
<keyword evidence="3" id="KW-1185">Reference proteome</keyword>
<reference evidence="4" key="3">
    <citation type="submission" date="2025-08" db="UniProtKB">
        <authorList>
            <consortium name="RefSeq"/>
        </authorList>
    </citation>
    <scope>IDENTIFICATION</scope>
    <source>
        <strain evidence="4">NI907</strain>
    </source>
</reference>
<proteinExistence type="predicted"/>
<dbReference type="KEGG" id="pgri:PgNI_11061"/>
<keyword evidence="2" id="KW-0732">Signal</keyword>
<feature type="signal peptide" evidence="2">
    <location>
        <begin position="1"/>
        <end position="20"/>
    </location>
</feature>
<reference evidence="3 4" key="1">
    <citation type="journal article" date="2019" name="Mol. Biol. Evol.">
        <title>Blast fungal genomes show frequent chromosomal changes, gene gains and losses, and effector gene turnover.</title>
        <authorList>
            <person name="Gomez Luciano L.B."/>
            <person name="Jason Tsai I."/>
            <person name="Chuma I."/>
            <person name="Tosa Y."/>
            <person name="Chen Y.H."/>
            <person name="Li J.Y."/>
            <person name="Li M.Y."/>
            <person name="Jade Lu M.Y."/>
            <person name="Nakayashiki H."/>
            <person name="Li W.H."/>
        </authorList>
    </citation>
    <scope>NUCLEOTIDE SEQUENCE [LARGE SCALE GENOMIC DNA]</scope>
    <source>
        <strain evidence="3 4">NI907</strain>
    </source>
</reference>
<dbReference type="RefSeq" id="XP_030980241.1">
    <property type="nucleotide sequence ID" value="XM_031131035.1"/>
</dbReference>
<evidence type="ECO:0000256" key="2">
    <source>
        <dbReference type="SAM" id="SignalP"/>
    </source>
</evidence>
<evidence type="ECO:0000313" key="3">
    <source>
        <dbReference type="Proteomes" id="UP000515153"/>
    </source>
</evidence>
<feature type="compositionally biased region" description="Polar residues" evidence="1">
    <location>
        <begin position="327"/>
        <end position="341"/>
    </location>
</feature>
<gene>
    <name evidence="4" type="ORF">PgNI_11061</name>
</gene>
<name>A0A6P8AZ48_PYRGI</name>
<sequence>MQPSTLLTIVAFSAASLVSASSNANNGGASQHSLCRRGIFDCGRKPVSPPPEEPQPPTCPPWKHHMFGSLRPTIDGHCCRDEPRNALNCCRLRPEVSNPKHELECTSKHWQTVERYAQFYACNTNQWDSKRCLELEIPLYPLVMALYYPNQEFKPPKFFDPAAIALWSPGPMEPNMDYTPPGPSRLGRNPNGDPDPNKRYTVQKRGNIPNKASASPASEDIDEFEDAQEEPFKLVPEHVNQALNKSPRKRDRSEKYTPPGKSRLSKHPGGRPDLGDHGNFQKRGNSIGSFLLGDPLLGSGPHRLVYDEKGSPETVAERATRARPKQQRNLGYTSPGKSRFSQHPYGNPDSADHHEVQKRSSSRRKGSANPLLDAMEEGSSRHTRVRKHRSSPKPTSAAAKAIQKSNTGRKGNSHEWSPPGKSPLGRSSDGEASDEE</sequence>
<reference evidence="4" key="2">
    <citation type="submission" date="2019-10" db="EMBL/GenBank/DDBJ databases">
        <authorList>
            <consortium name="NCBI Genome Project"/>
        </authorList>
    </citation>
    <scope>NUCLEOTIDE SEQUENCE</scope>
    <source>
        <strain evidence="4">NI907</strain>
    </source>
</reference>
<protein>
    <recommendedName>
        <fullName evidence="5">Extracellular membrane protein CFEM domain-containing protein</fullName>
    </recommendedName>
</protein>
<feature type="compositionally biased region" description="Low complexity" evidence="1">
    <location>
        <begin position="392"/>
        <end position="401"/>
    </location>
</feature>
<dbReference type="AlphaFoldDB" id="A0A6P8AZ48"/>
<organism evidence="3 4">
    <name type="scientific">Pyricularia grisea</name>
    <name type="common">Crabgrass-specific blast fungus</name>
    <name type="synonym">Magnaporthe grisea</name>
    <dbReference type="NCBI Taxonomy" id="148305"/>
    <lineage>
        <taxon>Eukaryota</taxon>
        <taxon>Fungi</taxon>
        <taxon>Dikarya</taxon>
        <taxon>Ascomycota</taxon>
        <taxon>Pezizomycotina</taxon>
        <taxon>Sordariomycetes</taxon>
        <taxon>Sordariomycetidae</taxon>
        <taxon>Magnaporthales</taxon>
        <taxon>Pyriculariaceae</taxon>
        <taxon>Pyricularia</taxon>
    </lineage>
</organism>
<dbReference type="GeneID" id="41965940"/>
<feature type="compositionally biased region" description="Basic residues" evidence="1">
    <location>
        <begin position="381"/>
        <end position="391"/>
    </location>
</feature>
<evidence type="ECO:0000313" key="4">
    <source>
        <dbReference type="RefSeq" id="XP_030980241.1"/>
    </source>
</evidence>